<dbReference type="OrthoDB" id="5149322at2"/>
<feature type="compositionally biased region" description="Basic and acidic residues" evidence="1">
    <location>
        <begin position="278"/>
        <end position="299"/>
    </location>
</feature>
<feature type="region of interest" description="Disordered" evidence="1">
    <location>
        <begin position="231"/>
        <end position="507"/>
    </location>
</feature>
<dbReference type="RefSeq" id="WP_098464623.1">
    <property type="nucleotide sequence ID" value="NZ_PDJJ01000001.1"/>
</dbReference>
<sequence>MPLFEVDANRPLLVQSGQQAGAEPGLATTAHRVVDSHIDGLLGEQIFPVAQGVGPDEPHLLALDATGSPVVVELVAELDRAALTRALDHAGWAGRLTRGELASRYHGGPNAFQRDIAAFYDSVPITRSQPGRSSARLIVICQEAGEEILNAVDFLRQPTMPVEVLKMGVMHTQDGRRFVDVSPLVIHPASGATSPQLSGAAPASSRAADDGTFADGVKVGLALTGRQPVVQAPRTAAGSGTAAQPAVARPASARPAETPAPAVERRAASRATAPAPERPTERPAERPAPRSRAARREQSGPRSLSLPEVPPAPPAPALTPVPPPPPVPARPEPPRRRSRADRFRPGAPAPEVTPELAAFTAASAGSAEDLDLAELARRTTSPASADTATLGDDFARAAAPTFRRSVPRSEPAPWDPPAPRAAEPAPWEPPARRSEPAPWDPPASRAADPLDTSVPLSAVEDRPWSPSTPERWTSASDDLPRLEVPPLEAPSYTPPPDRDLYDASAASAPEVDEVDGDLIALASMLGHPTRLVWERPRRRQRFDAVLHPDGVIELPDGSVFRHPDRAATAASGAPTDDGWNVWRLEPEGLSLLEAYRARFA</sequence>
<feature type="compositionally biased region" description="Polar residues" evidence="1">
    <location>
        <begin position="465"/>
        <end position="476"/>
    </location>
</feature>
<evidence type="ECO:0000259" key="2">
    <source>
        <dbReference type="Pfam" id="PF18755"/>
    </source>
</evidence>
<feature type="compositionally biased region" description="Pro residues" evidence="1">
    <location>
        <begin position="308"/>
        <end position="331"/>
    </location>
</feature>
<gene>
    <name evidence="3" type="ORF">ATJ88_3142</name>
</gene>
<evidence type="ECO:0000313" key="4">
    <source>
        <dbReference type="Proteomes" id="UP000224130"/>
    </source>
</evidence>
<protein>
    <recommendedName>
        <fullName evidence="2">RAMA domain-containing protein</fullName>
    </recommendedName>
</protein>
<feature type="compositionally biased region" description="Low complexity" evidence="1">
    <location>
        <begin position="357"/>
        <end position="367"/>
    </location>
</feature>
<reference evidence="3 4" key="1">
    <citation type="submission" date="2017-10" db="EMBL/GenBank/DDBJ databases">
        <title>Sequencing the genomes of 1000 actinobacteria strains.</title>
        <authorList>
            <person name="Klenk H.-P."/>
        </authorList>
    </citation>
    <scope>NUCLEOTIDE SEQUENCE [LARGE SCALE GENOMIC DNA]</scope>
    <source>
        <strain evidence="3 4">DSM 21863</strain>
    </source>
</reference>
<feature type="compositionally biased region" description="Basic and acidic residues" evidence="1">
    <location>
        <begin position="332"/>
        <end position="344"/>
    </location>
</feature>
<dbReference type="InterPro" id="IPR040843">
    <property type="entry name" value="RAMA"/>
</dbReference>
<evidence type="ECO:0000256" key="1">
    <source>
        <dbReference type="SAM" id="MobiDB-lite"/>
    </source>
</evidence>
<dbReference type="Proteomes" id="UP000224130">
    <property type="component" value="Unassembled WGS sequence"/>
</dbReference>
<feature type="domain" description="RAMA" evidence="2">
    <location>
        <begin position="529"/>
        <end position="599"/>
    </location>
</feature>
<name>A0A2A9EZW4_9MICO</name>
<evidence type="ECO:0000313" key="3">
    <source>
        <dbReference type="EMBL" id="PFG44418.1"/>
    </source>
</evidence>
<keyword evidence="4" id="KW-1185">Reference proteome</keyword>
<proteinExistence type="predicted"/>
<feature type="compositionally biased region" description="Low complexity" evidence="1">
    <location>
        <begin position="242"/>
        <end position="256"/>
    </location>
</feature>
<organism evidence="3 4">
    <name type="scientific">Isoptericola jiangsuensis</name>
    <dbReference type="NCBI Taxonomy" id="548579"/>
    <lineage>
        <taxon>Bacteria</taxon>
        <taxon>Bacillati</taxon>
        <taxon>Actinomycetota</taxon>
        <taxon>Actinomycetes</taxon>
        <taxon>Micrococcales</taxon>
        <taxon>Promicromonosporaceae</taxon>
        <taxon>Isoptericola</taxon>
    </lineage>
</organism>
<accession>A0A2A9EZW4</accession>
<dbReference type="Pfam" id="PF18755">
    <property type="entry name" value="RAMA"/>
    <property type="match status" value="1"/>
</dbReference>
<dbReference type="EMBL" id="PDJJ01000001">
    <property type="protein sequence ID" value="PFG44418.1"/>
    <property type="molecule type" value="Genomic_DNA"/>
</dbReference>
<feature type="compositionally biased region" description="Polar residues" evidence="1">
    <location>
        <begin position="378"/>
        <end position="387"/>
    </location>
</feature>
<feature type="region of interest" description="Disordered" evidence="1">
    <location>
        <begin position="190"/>
        <end position="209"/>
    </location>
</feature>
<dbReference type="AlphaFoldDB" id="A0A2A9EZW4"/>
<comment type="caution">
    <text evidence="3">The sequence shown here is derived from an EMBL/GenBank/DDBJ whole genome shotgun (WGS) entry which is preliminary data.</text>
</comment>